<dbReference type="InterPro" id="IPR037218">
    <property type="entry name" value="PTPA_sf"/>
</dbReference>
<comment type="similarity">
    <text evidence="3 10">Belongs to the PTPA-type PPIase family.</text>
</comment>
<comment type="catalytic activity">
    <reaction evidence="1 10">
        <text>[protein]-peptidylproline (omega=180) = [protein]-peptidylproline (omega=0)</text>
        <dbReference type="Rhea" id="RHEA:16237"/>
        <dbReference type="Rhea" id="RHEA-COMP:10747"/>
        <dbReference type="Rhea" id="RHEA-COMP:10748"/>
        <dbReference type="ChEBI" id="CHEBI:83833"/>
        <dbReference type="ChEBI" id="CHEBI:83834"/>
        <dbReference type="EC" id="5.2.1.8"/>
    </reaction>
</comment>
<dbReference type="GO" id="GO:0000159">
    <property type="term" value="C:protein phosphatase type 2A complex"/>
    <property type="evidence" value="ECO:0007669"/>
    <property type="project" value="TreeGrafter"/>
</dbReference>
<evidence type="ECO:0000256" key="7">
    <source>
        <dbReference type="ARBA" id="ARBA00023235"/>
    </source>
</evidence>
<dbReference type="FunFam" id="1.20.120.1150:FF:000002">
    <property type="entry name" value="Serine/threonine-protein phosphatase 2A activator"/>
    <property type="match status" value="1"/>
</dbReference>
<dbReference type="GO" id="GO:0005634">
    <property type="term" value="C:nucleus"/>
    <property type="evidence" value="ECO:0007669"/>
    <property type="project" value="TreeGrafter"/>
</dbReference>
<dbReference type="PIRSF" id="PIRSF016325">
    <property type="entry name" value="Phstyr_phstse_ac"/>
    <property type="match status" value="1"/>
</dbReference>
<keyword evidence="13" id="KW-1185">Reference proteome</keyword>
<dbReference type="InterPro" id="IPR004327">
    <property type="entry name" value="Phstyr_phstse_ac"/>
</dbReference>
<evidence type="ECO:0000313" key="12">
    <source>
        <dbReference type="Ensembl" id="ENSEBUP00000010101.1"/>
    </source>
</evidence>
<evidence type="ECO:0000256" key="5">
    <source>
        <dbReference type="ARBA" id="ARBA00022490"/>
    </source>
</evidence>
<dbReference type="Pfam" id="PF03095">
    <property type="entry name" value="PTPA"/>
    <property type="match status" value="1"/>
</dbReference>
<feature type="region of interest" description="Disordered" evidence="11">
    <location>
        <begin position="361"/>
        <end position="380"/>
    </location>
</feature>
<dbReference type="Gene3D" id="1.20.120.1150">
    <property type="match status" value="1"/>
</dbReference>
<dbReference type="Ensembl" id="ENSEBUT00000010641.1">
    <property type="protein sequence ID" value="ENSEBUP00000010101.1"/>
    <property type="gene ID" value="ENSEBUG00000006491.1"/>
</dbReference>
<dbReference type="PANTHER" id="PTHR10012">
    <property type="entry name" value="SERINE/THREONINE-PROTEIN PHOSPHATASE 2A REGULATORY SUBUNIT B"/>
    <property type="match status" value="1"/>
</dbReference>
<comment type="subcellular location">
    <subcellularLocation>
        <location evidence="2 10">Cytoplasm</location>
    </subcellularLocation>
</comment>
<keyword evidence="7 10" id="KW-0413">Isomerase</keyword>
<dbReference type="GO" id="GO:0005737">
    <property type="term" value="C:cytoplasm"/>
    <property type="evidence" value="ECO:0007669"/>
    <property type="project" value="UniProtKB-SubCell"/>
</dbReference>
<evidence type="ECO:0000256" key="2">
    <source>
        <dbReference type="ARBA" id="ARBA00004496"/>
    </source>
</evidence>
<evidence type="ECO:0000256" key="11">
    <source>
        <dbReference type="SAM" id="MobiDB-lite"/>
    </source>
</evidence>
<dbReference type="AlphaFoldDB" id="A0A8C4Q5D2"/>
<evidence type="ECO:0000256" key="9">
    <source>
        <dbReference type="ARBA" id="ARBA00044820"/>
    </source>
</evidence>
<reference evidence="12" key="2">
    <citation type="submission" date="2025-09" db="UniProtKB">
        <authorList>
            <consortium name="Ensembl"/>
        </authorList>
    </citation>
    <scope>IDENTIFICATION</scope>
</reference>
<sequence length="380" mass="42132">MDHESKSNRPKKEIHNVADMERWKRSQAYSDIMSFILSLNSAVKGLAMSSDVLISETVRNVLAMLDKMAAWQSEYPPVEQSQRFGNRAFRTWHGRLVTEAEGLVKHLCESAKRPTPPIPSFPSTEPCLAQSTPSPVLNSSSAPSSLPALLSPSCVSSSPANSGPLLVEEPVAYLLESMGNPTRLDYGTGHELAFTVFLCCLAKLGFLVPRDQPAIVLRIFPRYLDLVHGLQTGYRLEPAGSQGVWGLDDFHFLPFIWGSAQLIGHPSIEPKHFVETRMVEDNRQEYIFLKMIHSITQVKSGPFAEHSNQLWNISGVAAWTKVNSGLIKMYRAECLEKFPVVQHFLFGSLLAIRAATPGTQNLLTSSRHPASNVQRLGPTQ</sequence>
<evidence type="ECO:0000256" key="10">
    <source>
        <dbReference type="RuleBase" id="RU361210"/>
    </source>
</evidence>
<keyword evidence="6 10" id="KW-0697">Rotamase</keyword>
<comment type="function">
    <text evidence="10">PPIases accelerate the folding of proteins. It catalyzes the cis-trans isomerization of proline imidic peptide bonds in oligopeptides.</text>
</comment>
<evidence type="ECO:0000313" key="13">
    <source>
        <dbReference type="Proteomes" id="UP000694388"/>
    </source>
</evidence>
<dbReference type="GeneTree" id="ENSGT00390000011500"/>
<evidence type="ECO:0000256" key="6">
    <source>
        <dbReference type="ARBA" id="ARBA00023110"/>
    </source>
</evidence>
<dbReference type="SUPFAM" id="SSF140984">
    <property type="entry name" value="PTPA-like"/>
    <property type="match status" value="1"/>
</dbReference>
<keyword evidence="5 10" id="KW-0963">Cytoplasm</keyword>
<evidence type="ECO:0000256" key="1">
    <source>
        <dbReference type="ARBA" id="ARBA00000971"/>
    </source>
</evidence>
<dbReference type="EC" id="5.2.1.8" evidence="4 10"/>
<evidence type="ECO:0000256" key="8">
    <source>
        <dbReference type="ARBA" id="ARBA00044786"/>
    </source>
</evidence>
<dbReference type="CDD" id="cd04087">
    <property type="entry name" value="PTPA"/>
    <property type="match status" value="1"/>
</dbReference>
<dbReference type="Proteomes" id="UP000694388">
    <property type="component" value="Unplaced"/>
</dbReference>
<accession>A0A8C4Q5D2</accession>
<reference evidence="12" key="1">
    <citation type="submission" date="2025-08" db="UniProtKB">
        <authorList>
            <consortium name="Ensembl"/>
        </authorList>
    </citation>
    <scope>IDENTIFICATION</scope>
</reference>
<evidence type="ECO:0000256" key="3">
    <source>
        <dbReference type="ARBA" id="ARBA00011019"/>
    </source>
</evidence>
<feature type="region of interest" description="Disordered" evidence="11">
    <location>
        <begin position="112"/>
        <end position="140"/>
    </location>
</feature>
<protein>
    <recommendedName>
        <fullName evidence="8 10">Serine/threonine-protein phosphatase 2A activator</fullName>
        <ecNumber evidence="4 10">5.2.1.8</ecNumber>
    </recommendedName>
    <alternativeName>
        <fullName evidence="9 10">Phosphotyrosyl phosphatase activator</fullName>
    </alternativeName>
</protein>
<dbReference type="PANTHER" id="PTHR10012:SF0">
    <property type="entry name" value="SERINE_THREONINE-PROTEIN PHOSPHATASE 2A ACTIVATOR"/>
    <property type="match status" value="1"/>
</dbReference>
<dbReference type="GO" id="GO:0007052">
    <property type="term" value="P:mitotic spindle organization"/>
    <property type="evidence" value="ECO:0007669"/>
    <property type="project" value="TreeGrafter"/>
</dbReference>
<name>A0A8C4Q5D2_EPTBU</name>
<dbReference type="GO" id="GO:0008160">
    <property type="term" value="F:protein tyrosine phosphatase activator activity"/>
    <property type="evidence" value="ECO:0007669"/>
    <property type="project" value="TreeGrafter"/>
</dbReference>
<evidence type="ECO:0000256" key="4">
    <source>
        <dbReference type="ARBA" id="ARBA00013194"/>
    </source>
</evidence>
<organism evidence="12 13">
    <name type="scientific">Eptatretus burgeri</name>
    <name type="common">Inshore hagfish</name>
    <dbReference type="NCBI Taxonomy" id="7764"/>
    <lineage>
        <taxon>Eukaryota</taxon>
        <taxon>Metazoa</taxon>
        <taxon>Chordata</taxon>
        <taxon>Craniata</taxon>
        <taxon>Vertebrata</taxon>
        <taxon>Cyclostomata</taxon>
        <taxon>Myxini</taxon>
        <taxon>Myxiniformes</taxon>
        <taxon>Myxinidae</taxon>
        <taxon>Eptatretinae</taxon>
        <taxon>Eptatretus</taxon>
    </lineage>
</organism>
<dbReference type="GO" id="GO:0003755">
    <property type="term" value="F:peptidyl-prolyl cis-trans isomerase activity"/>
    <property type="evidence" value="ECO:0007669"/>
    <property type="project" value="UniProtKB-KW"/>
</dbReference>
<dbReference type="InterPro" id="IPR043170">
    <property type="entry name" value="PTPA_C_lid"/>
</dbReference>
<proteinExistence type="inferred from homology"/>
<dbReference type="OMA" id="SWIKINA"/>